<evidence type="ECO:0000256" key="3">
    <source>
        <dbReference type="ARBA" id="ARBA00022475"/>
    </source>
</evidence>
<feature type="transmembrane region" description="Helical" evidence="7">
    <location>
        <begin position="471"/>
        <end position="488"/>
    </location>
</feature>
<name>A0AA94KQB8_9ENTR</name>
<dbReference type="AlphaFoldDB" id="A0AA94KQB8"/>
<keyword evidence="4 7" id="KW-0812">Transmembrane</keyword>
<evidence type="ECO:0000256" key="2">
    <source>
        <dbReference type="ARBA" id="ARBA00022448"/>
    </source>
</evidence>
<keyword evidence="2" id="KW-0813">Transport</keyword>
<evidence type="ECO:0000256" key="7">
    <source>
        <dbReference type="SAM" id="Phobius"/>
    </source>
</evidence>
<feature type="transmembrane region" description="Helical" evidence="7">
    <location>
        <begin position="94"/>
        <end position="111"/>
    </location>
</feature>
<accession>A0AA94KQB8</accession>
<keyword evidence="3" id="KW-1003">Cell membrane</keyword>
<dbReference type="GO" id="GO:0022857">
    <property type="term" value="F:transmembrane transporter activity"/>
    <property type="evidence" value="ECO:0007669"/>
    <property type="project" value="InterPro"/>
</dbReference>
<gene>
    <name evidence="8" type="ORF">SAMN05216286_2682</name>
</gene>
<keyword evidence="6 7" id="KW-0472">Membrane</keyword>
<evidence type="ECO:0000256" key="1">
    <source>
        <dbReference type="ARBA" id="ARBA00004651"/>
    </source>
</evidence>
<keyword evidence="5 7" id="KW-1133">Transmembrane helix</keyword>
<reference evidence="8 9" key="1">
    <citation type="submission" date="2016-10" db="EMBL/GenBank/DDBJ databases">
        <authorList>
            <person name="Varghese N."/>
            <person name="Submissions S."/>
        </authorList>
    </citation>
    <scope>NUCLEOTIDE SEQUENCE [LARGE SCALE GENOMIC DNA]</scope>
    <source>
        <strain evidence="8 9">CGMCC 1.7012</strain>
    </source>
</reference>
<sequence length="695" mass="76343">MQVGNNPGMNKINFCHCRFWRAVSNVFHRADVVMASLTLQNDANALLYAIKSFAAAMLAYYIALSIGLERPSWAIITVYIVSQTSVGASLSRSLYRLAGTVIGAAATVLIVPTFVNMPIVCSVVLTGWITFCLYLSLLERTPRAYAFVLAGYTASLIGFPAVMQPGAIFDTAIVRVQEIMIGILCAALLHRYVLPKRISGLFNSKLSETLRSARQTLADALAGKSDKAANSLHLALALQYLQGVSHHIPYDFALSVPIRHARNALHDKLARLLIVICELRDRLQMIEAMPDDLHKLLGDVQSWLACQDERERKITAETLRLRSEQLTAQQDQHALTLQDAMQASFARHLTEAILLIQQCERLAGAIHHSKPAPEQVQDHPVKGYVFHRDHLAAARTALGAFVIIVSGCLVWIFSAWPDGGTAVSILGVCCTLFGSFDAPAPHIVKYIIGSFWGVLISLIYSFALLPHVTEFSVLVAVFAPAYLLAGSLQARPPTTFMAMGITLTLPVLCELGPHYSGDFAVAVNTAIALFAATGFAVIGMSLLQTVQADAAINRLLKRCRRDIRRCVKGTFKSDETHWTNLMIDRTALLLPRLQRSRQSPAQTLNQMLHYLRIGLGVMHLRRGYSPVGGDTDKAFNELFYLPGNATDAAILRQRIAAMIGLCLPAGQQQSQQFIGRLVDLYCALQEQNGEQVDDQ</sequence>
<organism evidence="8 9">
    <name type="scientific">Kosakonia oryzae</name>
    <dbReference type="NCBI Taxonomy" id="497725"/>
    <lineage>
        <taxon>Bacteria</taxon>
        <taxon>Pseudomonadati</taxon>
        <taxon>Pseudomonadota</taxon>
        <taxon>Gammaproteobacteria</taxon>
        <taxon>Enterobacterales</taxon>
        <taxon>Enterobacteriaceae</taxon>
        <taxon>Kosakonia</taxon>
    </lineage>
</organism>
<dbReference type="PANTHER" id="PTHR30509">
    <property type="entry name" value="P-HYDROXYBENZOIC ACID EFFLUX PUMP SUBUNIT-RELATED"/>
    <property type="match status" value="1"/>
</dbReference>
<feature type="transmembrane region" description="Helical" evidence="7">
    <location>
        <begin position="519"/>
        <end position="543"/>
    </location>
</feature>
<evidence type="ECO:0000256" key="4">
    <source>
        <dbReference type="ARBA" id="ARBA00022692"/>
    </source>
</evidence>
<evidence type="ECO:0000313" key="8">
    <source>
        <dbReference type="EMBL" id="SFC55261.1"/>
    </source>
</evidence>
<feature type="transmembrane region" description="Helical" evidence="7">
    <location>
        <begin position="443"/>
        <end position="465"/>
    </location>
</feature>
<feature type="transmembrane region" description="Helical" evidence="7">
    <location>
        <begin position="168"/>
        <end position="189"/>
    </location>
</feature>
<evidence type="ECO:0000256" key="6">
    <source>
        <dbReference type="ARBA" id="ARBA00023136"/>
    </source>
</evidence>
<comment type="subcellular location">
    <subcellularLocation>
        <location evidence="1">Cell membrane</location>
        <topology evidence="1">Multi-pass membrane protein</topology>
    </subcellularLocation>
</comment>
<feature type="transmembrane region" description="Helical" evidence="7">
    <location>
        <begin position="144"/>
        <end position="162"/>
    </location>
</feature>
<comment type="caution">
    <text evidence="8">The sequence shown here is derived from an EMBL/GenBank/DDBJ whole genome shotgun (WGS) entry which is preliminary data.</text>
</comment>
<dbReference type="InterPro" id="IPR006726">
    <property type="entry name" value="PHBA_efflux_AaeB/fusaric-R"/>
</dbReference>
<dbReference type="Proteomes" id="UP000182314">
    <property type="component" value="Unassembled WGS sequence"/>
</dbReference>
<dbReference type="PANTHER" id="PTHR30509:SF9">
    <property type="entry name" value="MULTIDRUG RESISTANCE PROTEIN MDTO"/>
    <property type="match status" value="1"/>
</dbReference>
<feature type="transmembrane region" description="Helical" evidence="7">
    <location>
        <begin position="392"/>
        <end position="413"/>
    </location>
</feature>
<protein>
    <submittedName>
        <fullName evidence="8">Uncharacterized membrane protein YccC</fullName>
    </submittedName>
</protein>
<dbReference type="EMBL" id="FOKO01000003">
    <property type="protein sequence ID" value="SFC55261.1"/>
    <property type="molecule type" value="Genomic_DNA"/>
</dbReference>
<evidence type="ECO:0000256" key="5">
    <source>
        <dbReference type="ARBA" id="ARBA00022989"/>
    </source>
</evidence>
<feature type="transmembrane region" description="Helical" evidence="7">
    <location>
        <begin position="45"/>
        <end position="63"/>
    </location>
</feature>
<dbReference type="Pfam" id="PF04632">
    <property type="entry name" value="FUSC"/>
    <property type="match status" value="1"/>
</dbReference>
<evidence type="ECO:0000313" key="9">
    <source>
        <dbReference type="Proteomes" id="UP000182314"/>
    </source>
</evidence>
<feature type="transmembrane region" description="Helical" evidence="7">
    <location>
        <begin position="117"/>
        <end position="137"/>
    </location>
</feature>
<dbReference type="GO" id="GO:0005886">
    <property type="term" value="C:plasma membrane"/>
    <property type="evidence" value="ECO:0007669"/>
    <property type="project" value="UniProtKB-SubCell"/>
</dbReference>
<proteinExistence type="predicted"/>